<comment type="caution">
    <text evidence="2">The sequence shown here is derived from an EMBL/GenBank/DDBJ whole genome shotgun (WGS) entry which is preliminary data.</text>
</comment>
<sequence>MVRIAVIRIPSSAPCPPRSLPTWLQEFGFEGEKILGSELQVKQNARLARALKRLAGELYGSDVHWQLELLQNADDNSYQTGTVPTAEFLLRASEGGEVIFRCNETGFREADIRAICDIGNSSKVGVAKYGPGGRVVATGEKGLGFKAVFTLTDRPRLFSGPYRLEF</sequence>
<gene>
    <name evidence="2" type="primary">NOV</name>
    <name evidence="2" type="ORF">SNEC2469_LOCUS21989</name>
</gene>
<name>A0A812XRG9_9DINO</name>
<dbReference type="NCBIfam" id="NF047352">
    <property type="entry name" value="P_loop_sacsin"/>
    <property type="match status" value="1"/>
</dbReference>
<dbReference type="Gene3D" id="3.30.565.10">
    <property type="entry name" value="Histidine kinase-like ATPase, C-terminal domain"/>
    <property type="match status" value="1"/>
</dbReference>
<dbReference type="Proteomes" id="UP000601435">
    <property type="component" value="Unassembled WGS sequence"/>
</dbReference>
<dbReference type="PANTHER" id="PTHR32387:SF0">
    <property type="entry name" value="PROTEIN NO VEIN"/>
    <property type="match status" value="1"/>
</dbReference>
<dbReference type="SUPFAM" id="SSF55874">
    <property type="entry name" value="ATPase domain of HSP90 chaperone/DNA topoisomerase II/histidine kinase"/>
    <property type="match status" value="1"/>
</dbReference>
<dbReference type="InterPro" id="IPR052957">
    <property type="entry name" value="Auxin_embryo_med"/>
</dbReference>
<dbReference type="InterPro" id="IPR058210">
    <property type="entry name" value="SACS/Nov_dom"/>
</dbReference>
<organism evidence="2 3">
    <name type="scientific">Symbiodinium necroappetens</name>
    <dbReference type="NCBI Taxonomy" id="1628268"/>
    <lineage>
        <taxon>Eukaryota</taxon>
        <taxon>Sar</taxon>
        <taxon>Alveolata</taxon>
        <taxon>Dinophyceae</taxon>
        <taxon>Suessiales</taxon>
        <taxon>Symbiodiniaceae</taxon>
        <taxon>Symbiodinium</taxon>
    </lineage>
</organism>
<dbReference type="EMBL" id="CAJNJA010039487">
    <property type="protein sequence ID" value="CAE7757125.1"/>
    <property type="molecule type" value="Genomic_DNA"/>
</dbReference>
<proteinExistence type="predicted"/>
<reference evidence="2" key="1">
    <citation type="submission" date="2021-02" db="EMBL/GenBank/DDBJ databases">
        <authorList>
            <person name="Dougan E. K."/>
            <person name="Rhodes N."/>
            <person name="Thang M."/>
            <person name="Chan C."/>
        </authorList>
    </citation>
    <scope>NUCLEOTIDE SEQUENCE</scope>
</reference>
<protein>
    <submittedName>
        <fullName evidence="2">NOV protein</fullName>
    </submittedName>
</protein>
<evidence type="ECO:0000259" key="1">
    <source>
        <dbReference type="Pfam" id="PF25794"/>
    </source>
</evidence>
<dbReference type="InterPro" id="IPR036890">
    <property type="entry name" value="HATPase_C_sf"/>
</dbReference>
<dbReference type="AlphaFoldDB" id="A0A812XRG9"/>
<dbReference type="PANTHER" id="PTHR32387">
    <property type="entry name" value="WU:FJ29H11"/>
    <property type="match status" value="1"/>
</dbReference>
<dbReference type="Pfam" id="PF25794">
    <property type="entry name" value="SACS"/>
    <property type="match status" value="1"/>
</dbReference>
<evidence type="ECO:0000313" key="3">
    <source>
        <dbReference type="Proteomes" id="UP000601435"/>
    </source>
</evidence>
<accession>A0A812XRG9</accession>
<feature type="domain" description="Sacsin/Nov" evidence="1">
    <location>
        <begin position="68"/>
        <end position="161"/>
    </location>
</feature>
<evidence type="ECO:0000313" key="2">
    <source>
        <dbReference type="EMBL" id="CAE7757125.1"/>
    </source>
</evidence>
<feature type="non-terminal residue" evidence="2">
    <location>
        <position position="1"/>
    </location>
</feature>
<dbReference type="OrthoDB" id="1262810at2759"/>
<keyword evidence="3" id="KW-1185">Reference proteome</keyword>